<organism evidence="2 3">
    <name type="scientific">Marchantia polymorpha</name>
    <name type="common">Common liverwort</name>
    <name type="synonym">Marchantia aquatica</name>
    <dbReference type="NCBI Taxonomy" id="3197"/>
    <lineage>
        <taxon>Eukaryota</taxon>
        <taxon>Viridiplantae</taxon>
        <taxon>Streptophyta</taxon>
        <taxon>Embryophyta</taxon>
        <taxon>Marchantiophyta</taxon>
        <taxon>Marchantiopsida</taxon>
        <taxon>Marchantiidae</taxon>
        <taxon>Marchantiales</taxon>
        <taxon>Marchantiaceae</taxon>
        <taxon>Marchantia</taxon>
    </lineage>
</organism>
<dbReference type="Gramene" id="Mp7g03080.1">
    <property type="protein sequence ID" value="Mp7g03080.1.cds"/>
    <property type="gene ID" value="Mp7g03080"/>
</dbReference>
<name>A0A2R6WMP8_MARPO</name>
<reference evidence="3" key="1">
    <citation type="journal article" date="2017" name="Cell">
        <title>Insights into land plant evolution garnered from the Marchantia polymorpha genome.</title>
        <authorList>
            <person name="Bowman J.L."/>
            <person name="Kohchi T."/>
            <person name="Yamato K.T."/>
            <person name="Jenkins J."/>
            <person name="Shu S."/>
            <person name="Ishizaki K."/>
            <person name="Yamaoka S."/>
            <person name="Nishihama R."/>
            <person name="Nakamura Y."/>
            <person name="Berger F."/>
            <person name="Adam C."/>
            <person name="Aki S.S."/>
            <person name="Althoff F."/>
            <person name="Araki T."/>
            <person name="Arteaga-Vazquez M.A."/>
            <person name="Balasubrmanian S."/>
            <person name="Barry K."/>
            <person name="Bauer D."/>
            <person name="Boehm C.R."/>
            <person name="Briginshaw L."/>
            <person name="Caballero-Perez J."/>
            <person name="Catarino B."/>
            <person name="Chen F."/>
            <person name="Chiyoda S."/>
            <person name="Chovatia M."/>
            <person name="Davies K.M."/>
            <person name="Delmans M."/>
            <person name="Demura T."/>
            <person name="Dierschke T."/>
            <person name="Dolan L."/>
            <person name="Dorantes-Acosta A.E."/>
            <person name="Eklund D.M."/>
            <person name="Florent S.N."/>
            <person name="Flores-Sandoval E."/>
            <person name="Fujiyama A."/>
            <person name="Fukuzawa H."/>
            <person name="Galik B."/>
            <person name="Grimanelli D."/>
            <person name="Grimwood J."/>
            <person name="Grossniklaus U."/>
            <person name="Hamada T."/>
            <person name="Haseloff J."/>
            <person name="Hetherington A.J."/>
            <person name="Higo A."/>
            <person name="Hirakawa Y."/>
            <person name="Hundley H.N."/>
            <person name="Ikeda Y."/>
            <person name="Inoue K."/>
            <person name="Inoue S.I."/>
            <person name="Ishida S."/>
            <person name="Jia Q."/>
            <person name="Kakita M."/>
            <person name="Kanazawa T."/>
            <person name="Kawai Y."/>
            <person name="Kawashima T."/>
            <person name="Kennedy M."/>
            <person name="Kinose K."/>
            <person name="Kinoshita T."/>
            <person name="Kohara Y."/>
            <person name="Koide E."/>
            <person name="Komatsu K."/>
            <person name="Kopischke S."/>
            <person name="Kubo M."/>
            <person name="Kyozuka J."/>
            <person name="Lagercrantz U."/>
            <person name="Lin S.S."/>
            <person name="Lindquist E."/>
            <person name="Lipzen A.M."/>
            <person name="Lu C.W."/>
            <person name="De Luna E."/>
            <person name="Martienssen R.A."/>
            <person name="Minamino N."/>
            <person name="Mizutani M."/>
            <person name="Mizutani M."/>
            <person name="Mochizuki N."/>
            <person name="Monte I."/>
            <person name="Mosher R."/>
            <person name="Nagasaki H."/>
            <person name="Nakagami H."/>
            <person name="Naramoto S."/>
            <person name="Nishitani K."/>
            <person name="Ohtani M."/>
            <person name="Okamoto T."/>
            <person name="Okumura M."/>
            <person name="Phillips J."/>
            <person name="Pollak B."/>
            <person name="Reinders A."/>
            <person name="Rovekamp M."/>
            <person name="Sano R."/>
            <person name="Sawa S."/>
            <person name="Schmid M.W."/>
            <person name="Shirakawa M."/>
            <person name="Solano R."/>
            <person name="Spunde A."/>
            <person name="Suetsugu N."/>
            <person name="Sugano S."/>
            <person name="Sugiyama A."/>
            <person name="Sun R."/>
            <person name="Suzuki Y."/>
            <person name="Takenaka M."/>
            <person name="Takezawa D."/>
            <person name="Tomogane H."/>
            <person name="Tsuzuki M."/>
            <person name="Ueda T."/>
            <person name="Umeda M."/>
            <person name="Ward J.M."/>
            <person name="Watanabe Y."/>
            <person name="Yazaki K."/>
            <person name="Yokoyama R."/>
            <person name="Yoshitake Y."/>
            <person name="Yotsui I."/>
            <person name="Zachgo S."/>
            <person name="Schmutz J."/>
        </authorList>
    </citation>
    <scope>NUCLEOTIDE SEQUENCE [LARGE SCALE GENOMIC DNA]</scope>
    <source>
        <strain evidence="3">Tak-1</strain>
    </source>
</reference>
<gene>
    <name evidence="2" type="ORF">MARPO_0074s0088</name>
</gene>
<evidence type="ECO:0000313" key="2">
    <source>
        <dbReference type="EMBL" id="PTQ35116.1"/>
    </source>
</evidence>
<sequence length="196" mass="21816">MHEDRRHIPVRHHAGLASALNMNAHSATDLEVYRRFVGESGPKMAAKYKGQGDRSPKKFLSTARRQPATGNGWRPELQEEGGQDSGGHVGQPDWLHRPARDEAKRGHGSKSHIVDLVTTLGDRSARSISGATDIERIVEIPEQIVRNRISTISGRFVPRSHLCCRCHCLRLASVWTASLNRPRLVGRWGSVEDPRA</sequence>
<proteinExistence type="predicted"/>
<accession>A0A2R6WMP8</accession>
<protein>
    <submittedName>
        <fullName evidence="2">Uncharacterized protein</fullName>
    </submittedName>
</protein>
<dbReference type="EMBL" id="KZ772746">
    <property type="protein sequence ID" value="PTQ35116.1"/>
    <property type="molecule type" value="Genomic_DNA"/>
</dbReference>
<evidence type="ECO:0000313" key="3">
    <source>
        <dbReference type="Proteomes" id="UP000244005"/>
    </source>
</evidence>
<dbReference type="Proteomes" id="UP000244005">
    <property type="component" value="Unassembled WGS sequence"/>
</dbReference>
<feature type="region of interest" description="Disordered" evidence="1">
    <location>
        <begin position="44"/>
        <end position="95"/>
    </location>
</feature>
<keyword evidence="3" id="KW-1185">Reference proteome</keyword>
<evidence type="ECO:0000256" key="1">
    <source>
        <dbReference type="SAM" id="MobiDB-lite"/>
    </source>
</evidence>
<dbReference type="AlphaFoldDB" id="A0A2R6WMP8"/>